<accession>A0A4U5N1A0</accession>
<reference evidence="2 3" key="1">
    <citation type="journal article" date="2015" name="Genome Biol.">
        <title>Comparative genomics of Steinernema reveals deeply conserved gene regulatory networks.</title>
        <authorList>
            <person name="Dillman A.R."/>
            <person name="Macchietto M."/>
            <person name="Porter C.F."/>
            <person name="Rogers A."/>
            <person name="Williams B."/>
            <person name="Antoshechkin I."/>
            <person name="Lee M.M."/>
            <person name="Goodwin Z."/>
            <person name="Lu X."/>
            <person name="Lewis E.E."/>
            <person name="Goodrich-Blair H."/>
            <person name="Stock S.P."/>
            <person name="Adams B.J."/>
            <person name="Sternberg P.W."/>
            <person name="Mortazavi A."/>
        </authorList>
    </citation>
    <scope>NUCLEOTIDE SEQUENCE [LARGE SCALE GENOMIC DNA]</scope>
    <source>
        <strain evidence="2 3">ALL</strain>
    </source>
</reference>
<name>A0A4U5N1A0_STECR</name>
<evidence type="ECO:0000313" key="3">
    <source>
        <dbReference type="Proteomes" id="UP000298663"/>
    </source>
</evidence>
<proteinExistence type="predicted"/>
<evidence type="ECO:0000313" key="2">
    <source>
        <dbReference type="EMBL" id="TKR75843.1"/>
    </source>
</evidence>
<dbReference type="AlphaFoldDB" id="A0A4U5N1A0"/>
<organism evidence="2 3">
    <name type="scientific">Steinernema carpocapsae</name>
    <name type="common">Entomopathogenic nematode</name>
    <dbReference type="NCBI Taxonomy" id="34508"/>
    <lineage>
        <taxon>Eukaryota</taxon>
        <taxon>Metazoa</taxon>
        <taxon>Ecdysozoa</taxon>
        <taxon>Nematoda</taxon>
        <taxon>Chromadorea</taxon>
        <taxon>Rhabditida</taxon>
        <taxon>Tylenchina</taxon>
        <taxon>Panagrolaimomorpha</taxon>
        <taxon>Strongyloidoidea</taxon>
        <taxon>Steinernematidae</taxon>
        <taxon>Steinernema</taxon>
    </lineage>
</organism>
<dbReference type="Proteomes" id="UP000298663">
    <property type="component" value="Unassembled WGS sequence"/>
</dbReference>
<sequence>MCMDNYWINGAILTLKLVHNERNAFANQPRLEDELVDTYVYYKRCQDRPDADTLMINNSKTYCSEFLKVFWSGNEDAFNTALQRHSRERRRDSHRIQVGKGPFKSEN</sequence>
<evidence type="ECO:0000256" key="1">
    <source>
        <dbReference type="SAM" id="MobiDB-lite"/>
    </source>
</evidence>
<dbReference type="EMBL" id="AZBU02000005">
    <property type="protein sequence ID" value="TKR75843.1"/>
    <property type="molecule type" value="Genomic_DNA"/>
</dbReference>
<feature type="region of interest" description="Disordered" evidence="1">
    <location>
        <begin position="82"/>
        <end position="107"/>
    </location>
</feature>
<gene>
    <name evidence="2" type="ORF">L596_017079</name>
</gene>
<protein>
    <submittedName>
        <fullName evidence="2">Uncharacterized protein</fullName>
    </submittedName>
</protein>
<reference evidence="2 3" key="2">
    <citation type="journal article" date="2019" name="G3 (Bethesda)">
        <title>Hybrid Assembly of the Genome of the Entomopathogenic Nematode Steinernema carpocapsae Identifies the X-Chromosome.</title>
        <authorList>
            <person name="Serra L."/>
            <person name="Macchietto M."/>
            <person name="Macias-Munoz A."/>
            <person name="McGill C.J."/>
            <person name="Rodriguez I.M."/>
            <person name="Rodriguez B."/>
            <person name="Murad R."/>
            <person name="Mortazavi A."/>
        </authorList>
    </citation>
    <scope>NUCLEOTIDE SEQUENCE [LARGE SCALE GENOMIC DNA]</scope>
    <source>
        <strain evidence="2 3">ALL</strain>
    </source>
</reference>
<keyword evidence="3" id="KW-1185">Reference proteome</keyword>
<comment type="caution">
    <text evidence="2">The sequence shown here is derived from an EMBL/GenBank/DDBJ whole genome shotgun (WGS) entry which is preliminary data.</text>
</comment>